<evidence type="ECO:0000313" key="1">
    <source>
        <dbReference type="EMBL" id="WRO23168.1"/>
    </source>
</evidence>
<dbReference type="InterPro" id="IPR032587">
    <property type="entry name" value="DUF4911"/>
</dbReference>
<reference evidence="1 2" key="1">
    <citation type="submission" date="2023-04" db="EMBL/GenBank/DDBJ databases">
        <authorList>
            <person name="Hsu D."/>
        </authorList>
    </citation>
    <scope>NUCLEOTIDE SEQUENCE [LARGE SCALE GENOMIC DNA]</scope>
    <source>
        <strain evidence="1 2">MK1</strain>
    </source>
</reference>
<evidence type="ECO:0000313" key="2">
    <source>
        <dbReference type="Proteomes" id="UP001329915"/>
    </source>
</evidence>
<keyword evidence="2" id="KW-1185">Reference proteome</keyword>
<organism evidence="1 2">
    <name type="scientific">Metallumcola ferriviriculae</name>
    <dbReference type="NCBI Taxonomy" id="3039180"/>
    <lineage>
        <taxon>Bacteria</taxon>
        <taxon>Bacillati</taxon>
        <taxon>Bacillota</taxon>
        <taxon>Clostridia</taxon>
        <taxon>Neomoorellales</taxon>
        <taxon>Desulfitibacteraceae</taxon>
        <taxon>Metallumcola</taxon>
    </lineage>
</organism>
<dbReference type="Pfam" id="PF16256">
    <property type="entry name" value="DUF4911"/>
    <property type="match status" value="1"/>
</dbReference>
<dbReference type="Proteomes" id="UP001329915">
    <property type="component" value="Chromosome"/>
</dbReference>
<name>A0AAU0UPD5_9FIRM</name>
<sequence>MYFLVRVKPHDIDFVNKIIEGYEGLGIVTTVDAALGVVRVYVSPDTKEDVRIILEDMPVPLQIEEFHS</sequence>
<dbReference type="KEGG" id="dbc:MFMK1_003017"/>
<dbReference type="AlphaFoldDB" id="A0AAU0UPD5"/>
<dbReference type="EMBL" id="CP121694">
    <property type="protein sequence ID" value="WRO23168.1"/>
    <property type="molecule type" value="Genomic_DNA"/>
</dbReference>
<dbReference type="RefSeq" id="WP_366922553.1">
    <property type="nucleotide sequence ID" value="NZ_CP121694.1"/>
</dbReference>
<accession>A0AAU0UPD5</accession>
<protein>
    <submittedName>
        <fullName evidence="1">DUF4911 domain-containing protein</fullName>
    </submittedName>
</protein>
<proteinExistence type="predicted"/>
<gene>
    <name evidence="1" type="ORF">MFMK1_003017</name>
</gene>